<accession>A0A9P9GP77</accession>
<feature type="region of interest" description="Disordered" evidence="1">
    <location>
        <begin position="74"/>
        <end position="96"/>
    </location>
</feature>
<reference evidence="2" key="1">
    <citation type="journal article" date="2021" name="Nat. Commun.">
        <title>Genetic determinants of endophytism in the Arabidopsis root mycobiome.</title>
        <authorList>
            <person name="Mesny F."/>
            <person name="Miyauchi S."/>
            <person name="Thiergart T."/>
            <person name="Pickel B."/>
            <person name="Atanasova L."/>
            <person name="Karlsson M."/>
            <person name="Huettel B."/>
            <person name="Barry K.W."/>
            <person name="Haridas S."/>
            <person name="Chen C."/>
            <person name="Bauer D."/>
            <person name="Andreopoulos W."/>
            <person name="Pangilinan J."/>
            <person name="LaButti K."/>
            <person name="Riley R."/>
            <person name="Lipzen A."/>
            <person name="Clum A."/>
            <person name="Drula E."/>
            <person name="Henrissat B."/>
            <person name="Kohler A."/>
            <person name="Grigoriev I.V."/>
            <person name="Martin F.M."/>
            <person name="Hacquard S."/>
        </authorList>
    </citation>
    <scope>NUCLEOTIDE SEQUENCE</scope>
    <source>
        <strain evidence="2">FSSC 5 MPI-SDFR-AT-0091</strain>
    </source>
</reference>
<sequence>MTRSNDGETEVRYDTANADSMQFCLVFRHGTVTLMAEDTEPQAPLARDRATETAIASERRAENPIPAAIELAHWRPPDPWSRPFTGEKAPSEPVASEVPVLDLSGPQTLMIVHRRTLPRIPTGGGRTSSAWLDVTSHGSPSAPGSALDGKTLTMVSSCLPRRQKALSTAWAQSLLLDQFLAQTHNLTINQLPYLDKSFLFNLMDPSRLTGAAAPRPQAAQLQGFILDSAGLHFPSLPVPRSLRHRCSATRSADPGPTPQRTKNLPHRHPDAA</sequence>
<evidence type="ECO:0000256" key="1">
    <source>
        <dbReference type="SAM" id="MobiDB-lite"/>
    </source>
</evidence>
<organism evidence="2 3">
    <name type="scientific">Fusarium solani</name>
    <name type="common">Filamentous fungus</name>
    <dbReference type="NCBI Taxonomy" id="169388"/>
    <lineage>
        <taxon>Eukaryota</taxon>
        <taxon>Fungi</taxon>
        <taxon>Dikarya</taxon>
        <taxon>Ascomycota</taxon>
        <taxon>Pezizomycotina</taxon>
        <taxon>Sordariomycetes</taxon>
        <taxon>Hypocreomycetidae</taxon>
        <taxon>Hypocreales</taxon>
        <taxon>Nectriaceae</taxon>
        <taxon>Fusarium</taxon>
        <taxon>Fusarium solani species complex</taxon>
    </lineage>
</organism>
<feature type="region of interest" description="Disordered" evidence="1">
    <location>
        <begin position="42"/>
        <end position="61"/>
    </location>
</feature>
<comment type="caution">
    <text evidence="2">The sequence shown here is derived from an EMBL/GenBank/DDBJ whole genome shotgun (WGS) entry which is preliminary data.</text>
</comment>
<gene>
    <name evidence="2" type="ORF">B0J15DRAFT_470243</name>
</gene>
<dbReference type="Proteomes" id="UP000736672">
    <property type="component" value="Unassembled WGS sequence"/>
</dbReference>
<feature type="region of interest" description="Disordered" evidence="1">
    <location>
        <begin position="246"/>
        <end position="272"/>
    </location>
</feature>
<dbReference type="OrthoDB" id="10595232at2759"/>
<keyword evidence="3" id="KW-1185">Reference proteome</keyword>
<feature type="compositionally biased region" description="Basic and acidic residues" evidence="1">
    <location>
        <begin position="46"/>
        <end position="61"/>
    </location>
</feature>
<evidence type="ECO:0000313" key="2">
    <source>
        <dbReference type="EMBL" id="KAH7243199.1"/>
    </source>
</evidence>
<evidence type="ECO:0000313" key="3">
    <source>
        <dbReference type="Proteomes" id="UP000736672"/>
    </source>
</evidence>
<proteinExistence type="predicted"/>
<dbReference type="AlphaFoldDB" id="A0A9P9GP77"/>
<protein>
    <submittedName>
        <fullName evidence="2">Uncharacterized protein</fullName>
    </submittedName>
</protein>
<dbReference type="EMBL" id="JAGTJS010000019">
    <property type="protein sequence ID" value="KAH7243199.1"/>
    <property type="molecule type" value="Genomic_DNA"/>
</dbReference>
<name>A0A9P9GP77_FUSSL</name>